<comment type="catalytic activity">
    <reaction evidence="13">
        <text>Cu(+)(in) + ATP + H2O = Cu(+)(out) + ADP + phosphate + H(+)</text>
        <dbReference type="Rhea" id="RHEA:25792"/>
        <dbReference type="ChEBI" id="CHEBI:15377"/>
        <dbReference type="ChEBI" id="CHEBI:15378"/>
        <dbReference type="ChEBI" id="CHEBI:30616"/>
        <dbReference type="ChEBI" id="CHEBI:43474"/>
        <dbReference type="ChEBI" id="CHEBI:49552"/>
        <dbReference type="ChEBI" id="CHEBI:456216"/>
        <dbReference type="EC" id="7.2.2.8"/>
    </reaction>
</comment>
<feature type="transmembrane region" description="Helical" evidence="14">
    <location>
        <begin position="166"/>
        <end position="189"/>
    </location>
</feature>
<evidence type="ECO:0000256" key="4">
    <source>
        <dbReference type="ARBA" id="ARBA00022692"/>
    </source>
</evidence>
<dbReference type="Pfam" id="PF00122">
    <property type="entry name" value="E1-E2_ATPase"/>
    <property type="match status" value="1"/>
</dbReference>
<dbReference type="SUPFAM" id="SSF81653">
    <property type="entry name" value="Calcium ATPase, transduction domain A"/>
    <property type="match status" value="1"/>
</dbReference>
<keyword evidence="4 14" id="KW-0812">Transmembrane</keyword>
<evidence type="ECO:0000256" key="1">
    <source>
        <dbReference type="ARBA" id="ARBA00004127"/>
    </source>
</evidence>
<feature type="transmembrane region" description="Helical" evidence="14">
    <location>
        <begin position="103"/>
        <end position="124"/>
    </location>
</feature>
<evidence type="ECO:0000256" key="9">
    <source>
        <dbReference type="ARBA" id="ARBA00022967"/>
    </source>
</evidence>
<dbReference type="GO" id="GO:0012505">
    <property type="term" value="C:endomembrane system"/>
    <property type="evidence" value="ECO:0007669"/>
    <property type="project" value="UniProtKB-SubCell"/>
</dbReference>
<evidence type="ECO:0000256" key="15">
    <source>
        <dbReference type="SAM" id="MobiDB-lite"/>
    </source>
</evidence>
<feature type="transmembrane region" description="Helical" evidence="14">
    <location>
        <begin position="690"/>
        <end position="713"/>
    </location>
</feature>
<feature type="transmembrane region" description="Helical" evidence="14">
    <location>
        <begin position="380"/>
        <end position="404"/>
    </location>
</feature>
<dbReference type="GO" id="GO:0140581">
    <property type="term" value="F:P-type monovalent copper transporter activity"/>
    <property type="evidence" value="ECO:0007669"/>
    <property type="project" value="UniProtKB-EC"/>
</dbReference>
<evidence type="ECO:0000256" key="13">
    <source>
        <dbReference type="ARBA" id="ARBA00049289"/>
    </source>
</evidence>
<evidence type="ECO:0000256" key="10">
    <source>
        <dbReference type="ARBA" id="ARBA00022989"/>
    </source>
</evidence>
<evidence type="ECO:0000256" key="3">
    <source>
        <dbReference type="ARBA" id="ARBA00012517"/>
    </source>
</evidence>
<keyword evidence="6 14" id="KW-0547">Nucleotide-binding</keyword>
<dbReference type="PANTHER" id="PTHR43520:SF8">
    <property type="entry name" value="P-TYPE CU(+) TRANSPORTER"/>
    <property type="match status" value="1"/>
</dbReference>
<reference evidence="17 18" key="1">
    <citation type="journal article" date="2015" name="Genome Announc.">
        <title>Expanding the biotechnology potential of lactobacilli through comparative genomics of 213 strains and associated genera.</title>
        <authorList>
            <person name="Sun Z."/>
            <person name="Harris H.M."/>
            <person name="McCann A."/>
            <person name="Guo C."/>
            <person name="Argimon S."/>
            <person name="Zhang W."/>
            <person name="Yang X."/>
            <person name="Jeffery I.B."/>
            <person name="Cooney J.C."/>
            <person name="Kagawa T.F."/>
            <person name="Liu W."/>
            <person name="Song Y."/>
            <person name="Salvetti E."/>
            <person name="Wrobel A."/>
            <person name="Rasinkangas P."/>
            <person name="Parkhill J."/>
            <person name="Rea M.C."/>
            <person name="O'Sullivan O."/>
            <person name="Ritari J."/>
            <person name="Douillard F.P."/>
            <person name="Paul Ross R."/>
            <person name="Yang R."/>
            <person name="Briner A.E."/>
            <person name="Felis G.E."/>
            <person name="de Vos W.M."/>
            <person name="Barrangou R."/>
            <person name="Klaenhammer T.R."/>
            <person name="Caufield P.W."/>
            <person name="Cui Y."/>
            <person name="Zhang H."/>
            <person name="O'Toole P.W."/>
        </authorList>
    </citation>
    <scope>NUCLEOTIDE SEQUENCE [LARGE SCALE GENOMIC DNA]</scope>
    <source>
        <strain evidence="17 18">DSM 20190</strain>
    </source>
</reference>
<dbReference type="PRINTS" id="PR00943">
    <property type="entry name" value="CUATPASE"/>
</dbReference>
<keyword evidence="11" id="KW-0186">Copper</keyword>
<dbReference type="PROSITE" id="PS00154">
    <property type="entry name" value="ATPASE_E1_E2"/>
    <property type="match status" value="1"/>
</dbReference>
<evidence type="ECO:0000256" key="14">
    <source>
        <dbReference type="RuleBase" id="RU362081"/>
    </source>
</evidence>
<proteinExistence type="inferred from homology"/>
<feature type="transmembrane region" description="Helical" evidence="14">
    <location>
        <begin position="353"/>
        <end position="374"/>
    </location>
</feature>
<feature type="region of interest" description="Disordered" evidence="15">
    <location>
        <begin position="1"/>
        <end position="43"/>
    </location>
</feature>
<dbReference type="GO" id="GO:0005507">
    <property type="term" value="F:copper ion binding"/>
    <property type="evidence" value="ECO:0007669"/>
    <property type="project" value="TreeGrafter"/>
</dbReference>
<evidence type="ECO:0000313" key="18">
    <source>
        <dbReference type="Proteomes" id="UP000051296"/>
    </source>
</evidence>
<comment type="subcellular location">
    <subcellularLocation>
        <location evidence="14">Cell membrane</location>
    </subcellularLocation>
    <subcellularLocation>
        <location evidence="1">Endomembrane system</location>
        <topology evidence="1">Multi-pass membrane protein</topology>
    </subcellularLocation>
</comment>
<keyword evidence="12 14" id="KW-0472">Membrane</keyword>
<gene>
    <name evidence="17" type="ORF">IV68_GL000310</name>
</gene>
<evidence type="ECO:0000256" key="2">
    <source>
        <dbReference type="ARBA" id="ARBA00006024"/>
    </source>
</evidence>
<keyword evidence="7" id="KW-0813">Transport</keyword>
<dbReference type="GO" id="GO:0055070">
    <property type="term" value="P:copper ion homeostasis"/>
    <property type="evidence" value="ECO:0007669"/>
    <property type="project" value="TreeGrafter"/>
</dbReference>
<dbReference type="InterPro" id="IPR027256">
    <property type="entry name" value="P-typ_ATPase_IB"/>
</dbReference>
<sequence length="741" mass="79534">MTERGLKMKDLSQEKNSQHQAGWEDKQKNMTMPDEGHTNHQQQMGDCDAMQMPEHQDGHHQMHMDMGNDQHAHHEMHMDMGGDHHMMMHGGQMMDMGDMRKRFWLSLILTVPIVILSPMMGMNLPFTVTGLPGQNWLVLLLGTVLFFYGGQPFFKGAKAELGAKQPAMMTLISLGISVAYFYSLYASVMNAISPQVHVMDFFWELASLIDIMLLGHIIEMNTVMNAGSAVTALANLVPKDAHVKEADGHIVDKPIQDLQVGDLVLVKENERVPADGVIVSGQPTLDESLLTGESVGVSKKPTDDVVGGSQNLNRSFTMKVTKAAGQGFLAQVQQMVAKAQSSKSDTENLADRVAGWLFYAASGTAIIALIVWTMLRGFTFALPIAVTVLVIACPHALGLAIPLVTARMTGLAAQHGLLIQNRNALEDIKQIKYVLMDKTGTLTAGKFKVQAVKSFDPAYNQQELLVLAAALEEGSTHPLAKGILEAAAGKELPTVVNFDNIPGAGVKGVIDGQHYAVLSAAALKQAQIAFDEESYNEAAQAGYSVSFILKEKQVIGQVAEGDAIKPGTPAFIKQLKAMGLVPVMLTGDNEKAALKAAHILGIDHVHAELKPNDKVTFVKQYEAKAGVMMVGDGVNDSPALAAANIGVAIGAGTQVAISAADVVLVDSKPSDILALIHLALHTRTKMIENLWWGAGYNIIALPLAAGVLIPWGIVLSPLMGAVLMSLSTIVVAINAMTLKIK</sequence>
<dbReference type="GO" id="GO:0005524">
    <property type="term" value="F:ATP binding"/>
    <property type="evidence" value="ECO:0007669"/>
    <property type="project" value="UniProtKB-UniRule"/>
</dbReference>
<feature type="transmembrane region" description="Helical" evidence="14">
    <location>
        <begin position="719"/>
        <end position="738"/>
    </location>
</feature>
<dbReference type="InterPro" id="IPR018303">
    <property type="entry name" value="ATPase_P-typ_P_site"/>
</dbReference>
<keyword evidence="5 14" id="KW-0479">Metal-binding</keyword>
<dbReference type="NCBIfam" id="TIGR01512">
    <property type="entry name" value="ATPase-IB2_Cd"/>
    <property type="match status" value="1"/>
</dbReference>
<dbReference type="Gene3D" id="3.40.50.1000">
    <property type="entry name" value="HAD superfamily/HAD-like"/>
    <property type="match status" value="1"/>
</dbReference>
<keyword evidence="8 14" id="KW-0067">ATP-binding</keyword>
<dbReference type="InterPro" id="IPR001757">
    <property type="entry name" value="P_typ_ATPase"/>
</dbReference>
<dbReference type="GO" id="GO:0043682">
    <property type="term" value="F:P-type divalent copper transporter activity"/>
    <property type="evidence" value="ECO:0007669"/>
    <property type="project" value="TreeGrafter"/>
</dbReference>
<dbReference type="EMBL" id="JQAX01000001">
    <property type="protein sequence ID" value="KRN33506.1"/>
    <property type="molecule type" value="Genomic_DNA"/>
</dbReference>
<keyword evidence="18" id="KW-1185">Reference proteome</keyword>
<dbReference type="InterPro" id="IPR023298">
    <property type="entry name" value="ATPase_P-typ_TM_dom_sf"/>
</dbReference>
<evidence type="ECO:0000256" key="11">
    <source>
        <dbReference type="ARBA" id="ARBA00023008"/>
    </source>
</evidence>
<keyword evidence="9" id="KW-1278">Translocase</keyword>
<evidence type="ECO:0000313" key="17">
    <source>
        <dbReference type="EMBL" id="KRN33506.1"/>
    </source>
</evidence>
<dbReference type="Gene3D" id="2.70.150.10">
    <property type="entry name" value="Calcium-transporting ATPase, cytoplasmic transduction domain A"/>
    <property type="match status" value="1"/>
</dbReference>
<evidence type="ECO:0000259" key="16">
    <source>
        <dbReference type="Pfam" id="PF00122"/>
    </source>
</evidence>
<dbReference type="InParanoid" id="A0A0R2FYH5"/>
<feature type="transmembrane region" description="Helical" evidence="14">
    <location>
        <begin position="201"/>
        <end position="218"/>
    </location>
</feature>
<evidence type="ECO:0000256" key="7">
    <source>
        <dbReference type="ARBA" id="ARBA00022796"/>
    </source>
</evidence>
<dbReference type="InterPro" id="IPR044492">
    <property type="entry name" value="P_typ_ATPase_HD_dom"/>
</dbReference>
<dbReference type="SFLD" id="SFLDG00002">
    <property type="entry name" value="C1.7:_P-type_atpase_like"/>
    <property type="match status" value="1"/>
</dbReference>
<dbReference type="NCBIfam" id="TIGR01511">
    <property type="entry name" value="ATPase-IB1_Cu"/>
    <property type="match status" value="1"/>
</dbReference>
<comment type="similarity">
    <text evidence="2 14">Belongs to the cation transport ATPase (P-type) (TC 3.A.3) family. Type IB subfamily.</text>
</comment>
<dbReference type="InterPro" id="IPR059000">
    <property type="entry name" value="ATPase_P-type_domA"/>
</dbReference>
<keyword evidence="7" id="KW-0187">Copper transport</keyword>
<feature type="compositionally biased region" description="Basic and acidic residues" evidence="15">
    <location>
        <begin position="1"/>
        <end position="38"/>
    </location>
</feature>
<dbReference type="FunCoup" id="A0A0R2FYH5">
    <property type="interactions" value="293"/>
</dbReference>
<accession>A0A0R2FYH5</accession>
<dbReference type="GO" id="GO:0005886">
    <property type="term" value="C:plasma membrane"/>
    <property type="evidence" value="ECO:0007669"/>
    <property type="project" value="UniProtKB-SubCell"/>
</dbReference>
<protein>
    <recommendedName>
        <fullName evidence="3">P-type Cu(+) transporter</fullName>
        <ecNumber evidence="3">7.2.2.8</ecNumber>
    </recommendedName>
</protein>
<dbReference type="SUPFAM" id="SSF56784">
    <property type="entry name" value="HAD-like"/>
    <property type="match status" value="1"/>
</dbReference>
<dbReference type="PANTHER" id="PTHR43520">
    <property type="entry name" value="ATP7, ISOFORM B"/>
    <property type="match status" value="1"/>
</dbReference>
<dbReference type="Gene3D" id="3.40.1110.10">
    <property type="entry name" value="Calcium-transporting ATPase, cytoplasmic domain N"/>
    <property type="match status" value="1"/>
</dbReference>
<evidence type="ECO:0000256" key="12">
    <source>
        <dbReference type="ARBA" id="ARBA00023136"/>
    </source>
</evidence>
<dbReference type="Proteomes" id="UP000051296">
    <property type="component" value="Unassembled WGS sequence"/>
</dbReference>
<dbReference type="SUPFAM" id="SSF81665">
    <property type="entry name" value="Calcium ATPase, transmembrane domain M"/>
    <property type="match status" value="1"/>
</dbReference>
<dbReference type="PATRIC" id="fig|1123500.6.peg.309"/>
<feature type="transmembrane region" description="Helical" evidence="14">
    <location>
        <begin position="136"/>
        <end position="154"/>
    </location>
</feature>
<keyword evidence="7" id="KW-0406">Ion transport</keyword>
<comment type="caution">
    <text evidence="17">The sequence shown here is derived from an EMBL/GenBank/DDBJ whole genome shotgun (WGS) entry which is preliminary data.</text>
</comment>
<dbReference type="PRINTS" id="PR00119">
    <property type="entry name" value="CATATPASE"/>
</dbReference>
<dbReference type="EC" id="7.2.2.8" evidence="3"/>
<dbReference type="InterPro" id="IPR008250">
    <property type="entry name" value="ATPase_P-typ_transduc_dom_A_sf"/>
</dbReference>
<evidence type="ECO:0000256" key="8">
    <source>
        <dbReference type="ARBA" id="ARBA00022840"/>
    </source>
</evidence>
<dbReference type="SFLD" id="SFLDF00027">
    <property type="entry name" value="p-type_atpase"/>
    <property type="match status" value="1"/>
</dbReference>
<dbReference type="SFLD" id="SFLDS00003">
    <property type="entry name" value="Haloacid_Dehalogenase"/>
    <property type="match status" value="1"/>
</dbReference>
<dbReference type="STRING" id="1123500.GCA_000420365_00194"/>
<dbReference type="NCBIfam" id="TIGR01494">
    <property type="entry name" value="ATPase_P-type"/>
    <property type="match status" value="1"/>
</dbReference>
<dbReference type="AlphaFoldDB" id="A0A0R2FYH5"/>
<dbReference type="eggNOG" id="COG2217">
    <property type="taxonomic scope" value="Bacteria"/>
</dbReference>
<dbReference type="InterPro" id="IPR023214">
    <property type="entry name" value="HAD_sf"/>
</dbReference>
<dbReference type="InterPro" id="IPR036412">
    <property type="entry name" value="HAD-like_sf"/>
</dbReference>
<name>A0A0R2FYH5_9LACO</name>
<evidence type="ECO:0000256" key="6">
    <source>
        <dbReference type="ARBA" id="ARBA00022741"/>
    </source>
</evidence>
<keyword evidence="14" id="KW-1003">Cell membrane</keyword>
<dbReference type="Pfam" id="PF00702">
    <property type="entry name" value="Hydrolase"/>
    <property type="match status" value="1"/>
</dbReference>
<evidence type="ECO:0000256" key="5">
    <source>
        <dbReference type="ARBA" id="ARBA00022723"/>
    </source>
</evidence>
<feature type="domain" description="P-type ATPase A" evidence="16">
    <location>
        <begin position="236"/>
        <end position="336"/>
    </location>
</feature>
<dbReference type="NCBIfam" id="TIGR01525">
    <property type="entry name" value="ATPase-IB_hvy"/>
    <property type="match status" value="1"/>
</dbReference>
<keyword evidence="10 14" id="KW-1133">Transmembrane helix</keyword>
<dbReference type="GO" id="GO:0016887">
    <property type="term" value="F:ATP hydrolysis activity"/>
    <property type="evidence" value="ECO:0007669"/>
    <property type="project" value="InterPro"/>
</dbReference>
<dbReference type="InterPro" id="IPR023299">
    <property type="entry name" value="ATPase_P-typ_cyto_dom_N"/>
</dbReference>
<organism evidence="17 18">
    <name type="scientific">Weissella halotolerans DSM 20190</name>
    <dbReference type="NCBI Taxonomy" id="1123500"/>
    <lineage>
        <taxon>Bacteria</taxon>
        <taxon>Bacillati</taxon>
        <taxon>Bacillota</taxon>
        <taxon>Bacilli</taxon>
        <taxon>Lactobacillales</taxon>
        <taxon>Lactobacillaceae</taxon>
        <taxon>Weissella</taxon>
    </lineage>
</organism>